<evidence type="ECO:0000256" key="9">
    <source>
        <dbReference type="ARBA" id="ARBA00023295"/>
    </source>
</evidence>
<dbReference type="GO" id="GO:0016052">
    <property type="term" value="P:carbohydrate catabolic process"/>
    <property type="evidence" value="ECO:0007669"/>
    <property type="project" value="InterPro"/>
</dbReference>
<dbReference type="AlphaFoldDB" id="A0AAE0U421"/>
<dbReference type="PIRSF" id="PIRSF016302">
    <property type="entry name" value="Man_a_manosd"/>
    <property type="match status" value="1"/>
</dbReference>
<dbReference type="InterPro" id="IPR008928">
    <property type="entry name" value="6-hairpin_glycosidase_sf"/>
</dbReference>
<dbReference type="Pfam" id="PF03663">
    <property type="entry name" value="Glyco_hydro_76"/>
    <property type="match status" value="1"/>
</dbReference>
<sequence length="491" mass="53269">MVDASISVLLLLALQSGSALAAGLQVDMNSAASIKAAARDVAEDLLTYYHGDEPGQIPGILPGPPPAGDYYWWEGGALWGTMIDYWHSTGDDTYNDITTEAMLWQTGPPVNAYMPINWTISLGNDDQGFWGMSAMLAAECNFPNPPPDKPQWLELAQAVFNTQASPERHDSSCGGGLRWQIPLANIGYDYKNTIANGCFFNLGARLARYTDNTTYSDWAEKTWDWLTGVGFIDDDMNVYDGAHTYANCTDIYKAQFSYNHAVMLQGAAFMYNFTTGDDQARWLDRVTKLTRRTIEVFFYDGPIVEISCELEDRVQCKTDMLSFKGYTHRWMAQTAQLVPTLHAEIMATLKNSTTGAVKACSGGANGRTCGFRWNTGGFDGLVGAGQQMSALAALTSLLVDLESTVVTPPLTNNTGGTSVGNPLAGGNPNPFPEKPDVTHQDRVGAGFLTVLILGSFIGALAWISFGWGESSASPVVRRKGKTIQRAFGGGK</sequence>
<proteinExistence type="inferred from homology"/>
<dbReference type="EMBL" id="JAULSW010000002">
    <property type="protein sequence ID" value="KAK3389814.1"/>
    <property type="molecule type" value="Genomic_DNA"/>
</dbReference>
<evidence type="ECO:0000256" key="2">
    <source>
        <dbReference type="ARBA" id="ARBA00004308"/>
    </source>
</evidence>
<keyword evidence="9 10" id="KW-0326">Glycosidase</keyword>
<keyword evidence="12" id="KW-1133">Transmembrane helix</keyword>
<dbReference type="GO" id="GO:0008496">
    <property type="term" value="F:mannan endo-1,6-alpha-mannosidase activity"/>
    <property type="evidence" value="ECO:0007669"/>
    <property type="project" value="UniProtKB-UniRule"/>
</dbReference>
<dbReference type="InterPro" id="IPR014480">
    <property type="entry name" value="Mannan-1_6-alpha_mannosidase"/>
</dbReference>
<dbReference type="PANTHER" id="PTHR12145:SF36">
    <property type="entry name" value="MANNAN ENDO-1,6-ALPHA-MANNOSIDASE DCW1"/>
    <property type="match status" value="1"/>
</dbReference>
<evidence type="ECO:0000313" key="14">
    <source>
        <dbReference type="EMBL" id="KAK3389814.1"/>
    </source>
</evidence>
<name>A0AAE0U421_9PEZI</name>
<dbReference type="Proteomes" id="UP001285441">
    <property type="component" value="Unassembled WGS sequence"/>
</dbReference>
<protein>
    <recommendedName>
        <fullName evidence="4 10">Mannan endo-1,6-alpha-mannosidase</fullName>
        <ecNumber evidence="4 10">3.2.1.101</ecNumber>
    </recommendedName>
</protein>
<keyword evidence="8" id="KW-0325">Glycoprotein</keyword>
<gene>
    <name evidence="14" type="ORF">B0H63DRAFT_464375</name>
</gene>
<keyword evidence="5 13" id="KW-0732">Signal</keyword>
<feature type="chain" id="PRO_5042162213" description="Mannan endo-1,6-alpha-mannosidase" evidence="13">
    <location>
        <begin position="22"/>
        <end position="491"/>
    </location>
</feature>
<feature type="signal peptide" evidence="13">
    <location>
        <begin position="1"/>
        <end position="21"/>
    </location>
</feature>
<dbReference type="InterPro" id="IPR005198">
    <property type="entry name" value="Glyco_hydro_76"/>
</dbReference>
<keyword evidence="6 10" id="KW-0378">Hydrolase</keyword>
<dbReference type="SUPFAM" id="SSF48208">
    <property type="entry name" value="Six-hairpin glycosidases"/>
    <property type="match status" value="1"/>
</dbReference>
<comment type="similarity">
    <text evidence="3 10">Belongs to the glycosyl hydrolase 76 family.</text>
</comment>
<comment type="subcellular location">
    <subcellularLocation>
        <location evidence="2">Endomembrane system</location>
    </subcellularLocation>
</comment>
<dbReference type="FunFam" id="1.50.10.20:FF:000006">
    <property type="entry name" value="Mannan endo-1,6-alpha-mannosidase"/>
    <property type="match status" value="1"/>
</dbReference>
<comment type="caution">
    <text evidence="14">The sequence shown here is derived from an EMBL/GenBank/DDBJ whole genome shotgun (WGS) entry which is preliminary data.</text>
</comment>
<evidence type="ECO:0000256" key="4">
    <source>
        <dbReference type="ARBA" id="ARBA00012350"/>
    </source>
</evidence>
<evidence type="ECO:0000256" key="10">
    <source>
        <dbReference type="PIRNR" id="PIRNR016302"/>
    </source>
</evidence>
<keyword evidence="15" id="KW-1185">Reference proteome</keyword>
<feature type="region of interest" description="Disordered" evidence="11">
    <location>
        <begin position="409"/>
        <end position="430"/>
    </location>
</feature>
<evidence type="ECO:0000256" key="12">
    <source>
        <dbReference type="SAM" id="Phobius"/>
    </source>
</evidence>
<evidence type="ECO:0000256" key="1">
    <source>
        <dbReference type="ARBA" id="ARBA00001452"/>
    </source>
</evidence>
<evidence type="ECO:0000256" key="6">
    <source>
        <dbReference type="ARBA" id="ARBA00022801"/>
    </source>
</evidence>
<feature type="compositionally biased region" description="Polar residues" evidence="11">
    <location>
        <begin position="409"/>
        <end position="420"/>
    </location>
</feature>
<feature type="transmembrane region" description="Helical" evidence="12">
    <location>
        <begin position="443"/>
        <end position="468"/>
    </location>
</feature>
<evidence type="ECO:0000256" key="7">
    <source>
        <dbReference type="ARBA" id="ARBA00023136"/>
    </source>
</evidence>
<dbReference type="GO" id="GO:0009272">
    <property type="term" value="P:fungal-type cell wall biogenesis"/>
    <property type="evidence" value="ECO:0007669"/>
    <property type="project" value="TreeGrafter"/>
</dbReference>
<evidence type="ECO:0000256" key="5">
    <source>
        <dbReference type="ARBA" id="ARBA00022729"/>
    </source>
</evidence>
<evidence type="ECO:0000256" key="13">
    <source>
        <dbReference type="SAM" id="SignalP"/>
    </source>
</evidence>
<keyword evidence="12" id="KW-0812">Transmembrane</keyword>
<evidence type="ECO:0000256" key="11">
    <source>
        <dbReference type="SAM" id="MobiDB-lite"/>
    </source>
</evidence>
<comment type="catalytic activity">
    <reaction evidence="1 10">
        <text>Random hydrolysis of (1-&gt;6)-alpha-D-mannosidic linkages in unbranched (1-&gt;6)-mannans.</text>
        <dbReference type="EC" id="3.2.1.101"/>
    </reaction>
</comment>
<dbReference type="GO" id="GO:0012505">
    <property type="term" value="C:endomembrane system"/>
    <property type="evidence" value="ECO:0007669"/>
    <property type="project" value="UniProtKB-SubCell"/>
</dbReference>
<reference evidence="14" key="1">
    <citation type="journal article" date="2023" name="Mol. Phylogenet. Evol.">
        <title>Genome-scale phylogeny and comparative genomics of the fungal order Sordariales.</title>
        <authorList>
            <person name="Hensen N."/>
            <person name="Bonometti L."/>
            <person name="Westerberg I."/>
            <person name="Brannstrom I.O."/>
            <person name="Guillou S."/>
            <person name="Cros-Aarteil S."/>
            <person name="Calhoun S."/>
            <person name="Haridas S."/>
            <person name="Kuo A."/>
            <person name="Mondo S."/>
            <person name="Pangilinan J."/>
            <person name="Riley R."/>
            <person name="LaButti K."/>
            <person name="Andreopoulos B."/>
            <person name="Lipzen A."/>
            <person name="Chen C."/>
            <person name="Yan M."/>
            <person name="Daum C."/>
            <person name="Ng V."/>
            <person name="Clum A."/>
            <person name="Steindorff A."/>
            <person name="Ohm R.A."/>
            <person name="Martin F."/>
            <person name="Silar P."/>
            <person name="Natvig D.O."/>
            <person name="Lalanne C."/>
            <person name="Gautier V."/>
            <person name="Ament-Velasquez S.L."/>
            <person name="Kruys A."/>
            <person name="Hutchinson M.I."/>
            <person name="Powell A.J."/>
            <person name="Barry K."/>
            <person name="Miller A.N."/>
            <person name="Grigoriev I.V."/>
            <person name="Debuchy R."/>
            <person name="Gladieux P."/>
            <person name="Hiltunen Thoren M."/>
            <person name="Johannesson H."/>
        </authorList>
    </citation>
    <scope>NUCLEOTIDE SEQUENCE</scope>
    <source>
        <strain evidence="14">CBS 232.78</strain>
    </source>
</reference>
<dbReference type="Gene3D" id="1.50.10.20">
    <property type="match status" value="1"/>
</dbReference>
<dbReference type="EC" id="3.2.1.101" evidence="4 10"/>
<evidence type="ECO:0000256" key="3">
    <source>
        <dbReference type="ARBA" id="ARBA00009699"/>
    </source>
</evidence>
<accession>A0AAE0U421</accession>
<reference evidence="14" key="2">
    <citation type="submission" date="2023-06" db="EMBL/GenBank/DDBJ databases">
        <authorList>
            <consortium name="Lawrence Berkeley National Laboratory"/>
            <person name="Haridas S."/>
            <person name="Hensen N."/>
            <person name="Bonometti L."/>
            <person name="Westerberg I."/>
            <person name="Brannstrom I.O."/>
            <person name="Guillou S."/>
            <person name="Cros-Aarteil S."/>
            <person name="Calhoun S."/>
            <person name="Kuo A."/>
            <person name="Mondo S."/>
            <person name="Pangilinan J."/>
            <person name="Riley R."/>
            <person name="LaButti K."/>
            <person name="Andreopoulos B."/>
            <person name="Lipzen A."/>
            <person name="Chen C."/>
            <person name="Yanf M."/>
            <person name="Daum C."/>
            <person name="Ng V."/>
            <person name="Clum A."/>
            <person name="Steindorff A."/>
            <person name="Ohm R."/>
            <person name="Martin F."/>
            <person name="Silar P."/>
            <person name="Natvig D."/>
            <person name="Lalanne C."/>
            <person name="Gautier V."/>
            <person name="Ament-velasquez S.L."/>
            <person name="Kruys A."/>
            <person name="Hutchinson M.I."/>
            <person name="Powell A.J."/>
            <person name="Barry K."/>
            <person name="Miller A.N."/>
            <person name="Grigoriev I.V."/>
            <person name="Debuchy R."/>
            <person name="Gladieux P."/>
            <person name="Thoren M.H."/>
            <person name="Johannesson H."/>
        </authorList>
    </citation>
    <scope>NUCLEOTIDE SEQUENCE</scope>
    <source>
        <strain evidence="14">CBS 232.78</strain>
    </source>
</reference>
<evidence type="ECO:0000256" key="8">
    <source>
        <dbReference type="ARBA" id="ARBA00023180"/>
    </source>
</evidence>
<organism evidence="14 15">
    <name type="scientific">Podospora didyma</name>
    <dbReference type="NCBI Taxonomy" id="330526"/>
    <lineage>
        <taxon>Eukaryota</taxon>
        <taxon>Fungi</taxon>
        <taxon>Dikarya</taxon>
        <taxon>Ascomycota</taxon>
        <taxon>Pezizomycotina</taxon>
        <taxon>Sordariomycetes</taxon>
        <taxon>Sordariomycetidae</taxon>
        <taxon>Sordariales</taxon>
        <taxon>Podosporaceae</taxon>
        <taxon>Podospora</taxon>
    </lineage>
</organism>
<dbReference type="PANTHER" id="PTHR12145">
    <property type="entry name" value="MANNAN ENDO-1,6-ALPHA-MANNOSIDASE DCW1"/>
    <property type="match status" value="1"/>
</dbReference>
<evidence type="ECO:0000313" key="15">
    <source>
        <dbReference type="Proteomes" id="UP001285441"/>
    </source>
</evidence>
<keyword evidence="7 12" id="KW-0472">Membrane</keyword>